<dbReference type="EMBL" id="CAJJDP010000068">
    <property type="protein sequence ID" value="CAD8177789.1"/>
    <property type="molecule type" value="Genomic_DNA"/>
</dbReference>
<evidence type="ECO:0000313" key="1">
    <source>
        <dbReference type="EMBL" id="CAD8177789.1"/>
    </source>
</evidence>
<reference evidence="1" key="1">
    <citation type="submission" date="2021-01" db="EMBL/GenBank/DDBJ databases">
        <authorList>
            <consortium name="Genoscope - CEA"/>
            <person name="William W."/>
        </authorList>
    </citation>
    <scope>NUCLEOTIDE SEQUENCE</scope>
</reference>
<keyword evidence="2" id="KW-1185">Reference proteome</keyword>
<protein>
    <submittedName>
        <fullName evidence="1">Uncharacterized protein</fullName>
    </submittedName>
</protein>
<comment type="caution">
    <text evidence="1">The sequence shown here is derived from an EMBL/GenBank/DDBJ whole genome shotgun (WGS) entry which is preliminary data.</text>
</comment>
<dbReference type="Proteomes" id="UP000683925">
    <property type="component" value="Unassembled WGS sequence"/>
</dbReference>
<name>A0A8S1VQC9_PAROT</name>
<proteinExistence type="predicted"/>
<gene>
    <name evidence="1" type="ORF">POCTA_138.1.T0690237</name>
</gene>
<dbReference type="AlphaFoldDB" id="A0A8S1VQC9"/>
<sequence length="48" mass="5742">MNLFIKIISSTSYWELLHWQETYTSTLQLSMSMVITEMLLIPKIQQLH</sequence>
<accession>A0A8S1VQC9</accession>
<evidence type="ECO:0000313" key="2">
    <source>
        <dbReference type="Proteomes" id="UP000683925"/>
    </source>
</evidence>
<organism evidence="1 2">
    <name type="scientific">Paramecium octaurelia</name>
    <dbReference type="NCBI Taxonomy" id="43137"/>
    <lineage>
        <taxon>Eukaryota</taxon>
        <taxon>Sar</taxon>
        <taxon>Alveolata</taxon>
        <taxon>Ciliophora</taxon>
        <taxon>Intramacronucleata</taxon>
        <taxon>Oligohymenophorea</taxon>
        <taxon>Peniculida</taxon>
        <taxon>Parameciidae</taxon>
        <taxon>Paramecium</taxon>
    </lineage>
</organism>